<dbReference type="InterPro" id="IPR007325">
    <property type="entry name" value="KFase/CYL"/>
</dbReference>
<evidence type="ECO:0000256" key="2">
    <source>
        <dbReference type="SAM" id="Phobius"/>
    </source>
</evidence>
<feature type="transmembrane region" description="Helical" evidence="2">
    <location>
        <begin position="781"/>
        <end position="800"/>
    </location>
</feature>
<name>A0A8H7IIW6_9AGAM</name>
<evidence type="ECO:0000313" key="4">
    <source>
        <dbReference type="Proteomes" id="UP000614334"/>
    </source>
</evidence>
<gene>
    <name evidence="3" type="ORF">RHS01_02842</name>
</gene>
<keyword evidence="2" id="KW-0812">Transmembrane</keyword>
<keyword evidence="2" id="KW-0472">Membrane</keyword>
<dbReference type="AlphaFoldDB" id="A0A8H7IIW6"/>
<reference evidence="3" key="1">
    <citation type="submission" date="2020-09" db="EMBL/GenBank/DDBJ databases">
        <title>Comparative genome analyses of four rice-infecting Rhizoctonia solani isolates reveal extensive enrichment of homogalacturonan modification genes.</title>
        <authorList>
            <person name="Lee D.-Y."/>
            <person name="Jeon J."/>
            <person name="Kim K.-T."/>
            <person name="Cheong K."/>
            <person name="Song H."/>
            <person name="Choi G."/>
            <person name="Ko J."/>
            <person name="Opiyo S.O."/>
            <person name="Zuo S."/>
            <person name="Madhav S."/>
            <person name="Lee Y.-H."/>
            <person name="Wang G.-L."/>
        </authorList>
    </citation>
    <scope>NUCLEOTIDE SEQUENCE</scope>
    <source>
        <strain evidence="3">AG1-IA B2</strain>
    </source>
</reference>
<evidence type="ECO:0000256" key="1">
    <source>
        <dbReference type="ARBA" id="ARBA00007865"/>
    </source>
</evidence>
<evidence type="ECO:0000313" key="3">
    <source>
        <dbReference type="EMBL" id="KAF8758514.1"/>
    </source>
</evidence>
<dbReference type="PANTHER" id="PTHR34861:SF11">
    <property type="entry name" value="CYCLASE"/>
    <property type="match status" value="1"/>
</dbReference>
<comment type="similarity">
    <text evidence="1">Belongs to the Cyclase 1 superfamily.</text>
</comment>
<dbReference type="GO" id="GO:0004061">
    <property type="term" value="F:arylformamidase activity"/>
    <property type="evidence" value="ECO:0007669"/>
    <property type="project" value="InterPro"/>
</dbReference>
<feature type="transmembrane region" description="Helical" evidence="2">
    <location>
        <begin position="812"/>
        <end position="831"/>
    </location>
</feature>
<feature type="transmembrane region" description="Helical" evidence="2">
    <location>
        <begin position="483"/>
        <end position="504"/>
    </location>
</feature>
<accession>A0A8H7IIW6</accession>
<dbReference type="InterPro" id="IPR037175">
    <property type="entry name" value="KFase_sf"/>
</dbReference>
<dbReference type="Pfam" id="PF04199">
    <property type="entry name" value="Cyclase"/>
    <property type="match status" value="1"/>
</dbReference>
<feature type="transmembrane region" description="Helical" evidence="2">
    <location>
        <begin position="630"/>
        <end position="649"/>
    </location>
</feature>
<dbReference type="Proteomes" id="UP000614334">
    <property type="component" value="Unassembled WGS sequence"/>
</dbReference>
<dbReference type="GO" id="GO:0019441">
    <property type="term" value="P:L-tryptophan catabolic process to kynurenine"/>
    <property type="evidence" value="ECO:0007669"/>
    <property type="project" value="InterPro"/>
</dbReference>
<feature type="transmembrane region" description="Helical" evidence="2">
    <location>
        <begin position="510"/>
        <end position="530"/>
    </location>
</feature>
<feature type="transmembrane region" description="Helical" evidence="2">
    <location>
        <begin position="456"/>
        <end position="476"/>
    </location>
</feature>
<organism evidence="3 4">
    <name type="scientific">Rhizoctonia solani</name>
    <dbReference type="NCBI Taxonomy" id="456999"/>
    <lineage>
        <taxon>Eukaryota</taxon>
        <taxon>Fungi</taxon>
        <taxon>Dikarya</taxon>
        <taxon>Basidiomycota</taxon>
        <taxon>Agaricomycotina</taxon>
        <taxon>Agaricomycetes</taxon>
        <taxon>Cantharellales</taxon>
        <taxon>Ceratobasidiaceae</taxon>
        <taxon>Rhizoctonia</taxon>
    </lineage>
</organism>
<dbReference type="Gene3D" id="1.20.1250.20">
    <property type="entry name" value="MFS general substrate transporter like domains"/>
    <property type="match status" value="2"/>
</dbReference>
<comment type="caution">
    <text evidence="3">The sequence shown here is derived from an EMBL/GenBank/DDBJ whole genome shotgun (WGS) entry which is preliminary data.</text>
</comment>
<keyword evidence="2" id="KW-1133">Transmembrane helix</keyword>
<feature type="transmembrane region" description="Helical" evidence="2">
    <location>
        <begin position="542"/>
        <end position="563"/>
    </location>
</feature>
<feature type="transmembrane region" description="Helical" evidence="2">
    <location>
        <begin position="746"/>
        <end position="774"/>
    </location>
</feature>
<protein>
    <submittedName>
        <fullName evidence="3">Putative cyclase</fullName>
    </submittedName>
</protein>
<dbReference type="SUPFAM" id="SSF102198">
    <property type="entry name" value="Putative cyclase"/>
    <property type="match status" value="1"/>
</dbReference>
<dbReference type="Gene3D" id="3.50.30.50">
    <property type="entry name" value="Putative cyclase"/>
    <property type="match status" value="1"/>
</dbReference>
<dbReference type="SUPFAM" id="SSF103473">
    <property type="entry name" value="MFS general substrate transporter"/>
    <property type="match status" value="1"/>
</dbReference>
<dbReference type="EMBL" id="JACYCF010000003">
    <property type="protein sequence ID" value="KAF8758514.1"/>
    <property type="molecule type" value="Genomic_DNA"/>
</dbReference>
<feature type="transmembrane region" description="Helical" evidence="2">
    <location>
        <begin position="719"/>
        <end position="740"/>
    </location>
</feature>
<dbReference type="InterPro" id="IPR036259">
    <property type="entry name" value="MFS_trans_sf"/>
</dbReference>
<dbReference type="PANTHER" id="PTHR34861">
    <property type="match status" value="1"/>
</dbReference>
<sequence length="838" mass="92581">MDPTFATSGTERNRLPAFKDLPLKPEYPPHAAWGVWGEKDELGTVNNITPETIAAASKEIKLGMSIPLNWAMDQPTYPFYDRKGFHQEHIAKTPRIVNDDIIHFYMIAKYSVNTQCSSQWDSLRHFGYQAEKVFYNGLKQETLLSDPFITTNGIHNWAKTGIVGRGVLLDFYAYAQRHNLNYDPFSQHGASLDQIKAVQAEQGFIAQYTTLSDERKREVAKVPHTWAGMEQSKEFLEWFWDNRFAALAGDTPAFEMYRELDCLRRPARDFMLHPFILSGFGCPLGEMFDLERLAKECAAAQRWSFFFTSAPLNIPGGVASPPNAIAIFKRQHMSTGSRPAYEMDVFRDSNVSMMRAYGHSRVTCRPFQNIVRCGMYDAPHAYPEANPGLHSLFLSLFCLYINSRTTQWDEGEGACWVFSQSCVALNALSSGGVFLFPLYVPWLKQHYSPTQSELSTIILAGMMGQYAFAVFWGAVIDSIGPHACSLAASALFLFSWSTFAYLVANSLGSPTILAALFFTAGVGRVASYFSSIFASRSKKKSGLATSVPLALSGLSPLVLSYVAGLDIFQTSAGHVDDLANEEGEQARLLGMSDDDHMIEAQREAMKAGCTVMQKVEPDGAVMTLFKDLGFWGYVAIGIVITGTAETVIANMGTIVMEFPGHAESVAAAQVRFISIAGTLAKLCTGPLADWICPPVDEGPTLVCWCGPVRPDPKKGMNRMLIPAMCLTILASVYAYTAVYITSADQLWILSIGTGLAYGASWAVLPSITSVIWGARNLGRNFGILSYAPLVGTPIFTYVYAWTSEEGRDWRMMFLISVASVAAALVWCGMLWRRWSGLL</sequence>
<proteinExistence type="inferred from homology"/>